<dbReference type="eggNOG" id="COG2361">
    <property type="taxonomic scope" value="Bacteria"/>
</dbReference>
<dbReference type="STRING" id="445975.COLSTE_01731"/>
<evidence type="ECO:0000256" key="3">
    <source>
        <dbReference type="ARBA" id="ARBA00022722"/>
    </source>
</evidence>
<keyword evidence="3" id="KW-0540">Nuclease</keyword>
<keyword evidence="4" id="KW-0547">Nucleotide-binding</keyword>
<dbReference type="PANTHER" id="PTHR34139">
    <property type="entry name" value="UPF0331 PROTEIN MJ0127"/>
    <property type="match status" value="1"/>
</dbReference>
<evidence type="ECO:0000256" key="5">
    <source>
        <dbReference type="ARBA" id="ARBA00022801"/>
    </source>
</evidence>
<comment type="caution">
    <text evidence="6">The sequence shown here is derived from an EMBL/GenBank/DDBJ whole genome shotgun (WGS) entry which is preliminary data.</text>
</comment>
<dbReference type="GO" id="GO:0016787">
    <property type="term" value="F:hydrolase activity"/>
    <property type="evidence" value="ECO:0007669"/>
    <property type="project" value="UniProtKB-KW"/>
</dbReference>
<dbReference type="AlphaFoldDB" id="B6GCA8"/>
<reference evidence="6 7" key="2">
    <citation type="submission" date="2008-10" db="EMBL/GenBank/DDBJ databases">
        <authorList>
            <person name="Fulton L."/>
            <person name="Clifton S."/>
            <person name="Fulton B."/>
            <person name="Xu J."/>
            <person name="Minx P."/>
            <person name="Pepin K.H."/>
            <person name="Johnson M."/>
            <person name="Thiruvilangam P."/>
            <person name="Bhonagiri V."/>
            <person name="Nash W.E."/>
            <person name="Mardis E.R."/>
            <person name="Wilson R.K."/>
        </authorList>
    </citation>
    <scope>NUCLEOTIDE SEQUENCE [LARGE SCALE GENOMIC DNA]</scope>
    <source>
        <strain evidence="6 7">DSM 13279</strain>
    </source>
</reference>
<dbReference type="Pfam" id="PF01934">
    <property type="entry name" value="HepT-like"/>
    <property type="match status" value="1"/>
</dbReference>
<dbReference type="RefSeq" id="WP_006721361.1">
    <property type="nucleotide sequence ID" value="NZ_CP085935.1"/>
</dbReference>
<dbReference type="PANTHER" id="PTHR34139:SF1">
    <property type="entry name" value="RNASE MJ1380-RELATED"/>
    <property type="match status" value="1"/>
</dbReference>
<dbReference type="OrthoDB" id="159782at2"/>
<keyword evidence="5" id="KW-0378">Hydrolase</keyword>
<keyword evidence="7" id="KW-1185">Reference proteome</keyword>
<dbReference type="GeneID" id="98003419"/>
<evidence type="ECO:0000256" key="2">
    <source>
        <dbReference type="ARBA" id="ARBA00022649"/>
    </source>
</evidence>
<dbReference type="Proteomes" id="UP000003560">
    <property type="component" value="Unassembled WGS sequence"/>
</dbReference>
<reference evidence="6 7" key="1">
    <citation type="submission" date="2008-10" db="EMBL/GenBank/DDBJ databases">
        <title>Draft genome sequence of Collinsella stercoris (DSM 13279).</title>
        <authorList>
            <person name="Sudarsanam P."/>
            <person name="Ley R."/>
            <person name="Guruge J."/>
            <person name="Turnbaugh P.J."/>
            <person name="Mahowald M."/>
            <person name="Liep D."/>
            <person name="Gordon J."/>
        </authorList>
    </citation>
    <scope>NUCLEOTIDE SEQUENCE [LARGE SCALE GENOMIC DNA]</scope>
    <source>
        <strain evidence="6 7">DSM 13279</strain>
    </source>
</reference>
<accession>B6GCA8</accession>
<dbReference type="GO" id="GO:0004540">
    <property type="term" value="F:RNA nuclease activity"/>
    <property type="evidence" value="ECO:0007669"/>
    <property type="project" value="InterPro"/>
</dbReference>
<evidence type="ECO:0000313" key="7">
    <source>
        <dbReference type="Proteomes" id="UP000003560"/>
    </source>
</evidence>
<keyword evidence="2" id="KW-1277">Toxin-antitoxin system</keyword>
<organism evidence="6 7">
    <name type="scientific">Collinsella stercoris DSM 13279</name>
    <dbReference type="NCBI Taxonomy" id="445975"/>
    <lineage>
        <taxon>Bacteria</taxon>
        <taxon>Bacillati</taxon>
        <taxon>Actinomycetota</taxon>
        <taxon>Coriobacteriia</taxon>
        <taxon>Coriobacteriales</taxon>
        <taxon>Coriobacteriaceae</taxon>
        <taxon>Collinsella</taxon>
    </lineage>
</organism>
<evidence type="ECO:0000256" key="1">
    <source>
        <dbReference type="ARBA" id="ARBA00022553"/>
    </source>
</evidence>
<keyword evidence="1" id="KW-0597">Phosphoprotein</keyword>
<name>B6GCA8_9ACTN</name>
<dbReference type="GO" id="GO:0000166">
    <property type="term" value="F:nucleotide binding"/>
    <property type="evidence" value="ECO:0007669"/>
    <property type="project" value="UniProtKB-KW"/>
</dbReference>
<dbReference type="GO" id="GO:0110001">
    <property type="term" value="C:toxin-antitoxin complex"/>
    <property type="evidence" value="ECO:0007669"/>
    <property type="project" value="InterPro"/>
</dbReference>
<sequence>MDILVKMLLETDEIQRRIEDYKITEGAWFSSRPMRDLLLMPLLQIGELSAHFKTDESFTTFPNVPWRDIKGFRNVVVHGYGSIDLNVAWNTVIDGTAELRSELLENAEVSGAYEEETAALSDIDTSDLFDLISALPDESE</sequence>
<dbReference type="InterPro" id="IPR051813">
    <property type="entry name" value="HepT_RNase_toxin"/>
</dbReference>
<protein>
    <submittedName>
        <fullName evidence="6">Putative toxin-antitoxin system, antitoxin component</fullName>
    </submittedName>
</protein>
<evidence type="ECO:0000313" key="6">
    <source>
        <dbReference type="EMBL" id="EEA90076.1"/>
    </source>
</evidence>
<dbReference type="HOGENOM" id="CLU_1831737_0_0_11"/>
<dbReference type="InterPro" id="IPR008201">
    <property type="entry name" value="HepT-like"/>
</dbReference>
<dbReference type="EMBL" id="ABXJ01000096">
    <property type="protein sequence ID" value="EEA90076.1"/>
    <property type="molecule type" value="Genomic_DNA"/>
</dbReference>
<gene>
    <name evidence="6" type="ORF">COLSTE_01731</name>
</gene>
<evidence type="ECO:0000256" key="4">
    <source>
        <dbReference type="ARBA" id="ARBA00022741"/>
    </source>
</evidence>
<proteinExistence type="predicted"/>